<keyword evidence="2" id="KW-0614">Plasmid</keyword>
<protein>
    <submittedName>
        <fullName evidence="2">Uncharacterized protein</fullName>
    </submittedName>
</protein>
<proteinExistence type="predicted"/>
<evidence type="ECO:0000313" key="3">
    <source>
        <dbReference type="Proteomes" id="UP000056968"/>
    </source>
</evidence>
<geneLocation type="plasmid" evidence="2 3">
    <name>pDE1</name>
</geneLocation>
<keyword evidence="3" id="KW-1185">Reference proteome</keyword>
<accession>A0A0S3F5E9</accession>
<dbReference type="AlphaFoldDB" id="A0A0S3F5E9"/>
<name>A0A0S3F5E9_9SPHN</name>
<organism evidence="2 3">
    <name type="scientific">Sphingobium baderi</name>
    <dbReference type="NCBI Taxonomy" id="1332080"/>
    <lineage>
        <taxon>Bacteria</taxon>
        <taxon>Pseudomonadati</taxon>
        <taxon>Pseudomonadota</taxon>
        <taxon>Alphaproteobacteria</taxon>
        <taxon>Sphingomonadales</taxon>
        <taxon>Sphingomonadaceae</taxon>
        <taxon>Sphingobium</taxon>
    </lineage>
</organism>
<gene>
    <name evidence="2" type="ORF">ATN00_20665</name>
</gene>
<evidence type="ECO:0000313" key="2">
    <source>
        <dbReference type="EMBL" id="ALR22908.1"/>
    </source>
</evidence>
<dbReference type="KEGG" id="sbd:ATN00_20665"/>
<sequence length="80" mass="8647">MIAATGRTHRAPVERDEPAGAQRSLDMFTDIAIARRHAFSLSRSLMVVTFVIAIGQHYGVITAEDADGSVAIVTEFDPFA</sequence>
<dbReference type="EMBL" id="CP013265">
    <property type="protein sequence ID" value="ALR22908.1"/>
    <property type="molecule type" value="Genomic_DNA"/>
</dbReference>
<feature type="region of interest" description="Disordered" evidence="1">
    <location>
        <begin position="1"/>
        <end position="21"/>
    </location>
</feature>
<dbReference type="OrthoDB" id="7475629at2"/>
<reference evidence="2 3" key="1">
    <citation type="submission" date="2015-11" db="EMBL/GenBank/DDBJ databases">
        <title>A Two-component Flavoprotein Monooxygenase System MeaXY Responsible for para-Hydroxylation of 2-Methyl-6-ethylaniline and 2,6-Diethylaniline in Sphingobium baderi DE-13.</title>
        <authorList>
            <person name="Cheng M."/>
            <person name="Meng Q."/>
            <person name="Yang Y."/>
            <person name="Chu C."/>
            <person name="Yan X."/>
            <person name="He J."/>
            <person name="Li S."/>
        </authorList>
    </citation>
    <scope>NUCLEOTIDE SEQUENCE [LARGE SCALE GENOMIC DNA]</scope>
    <source>
        <strain evidence="2 3">DE-13</strain>
        <plasmid evidence="3">Plasmid pDE1</plasmid>
    </source>
</reference>
<evidence type="ECO:0000256" key="1">
    <source>
        <dbReference type="SAM" id="MobiDB-lite"/>
    </source>
</evidence>
<dbReference type="Proteomes" id="UP000056968">
    <property type="component" value="Plasmid pDE1"/>
</dbReference>